<dbReference type="EMBL" id="FNKY01000001">
    <property type="protein sequence ID" value="SDQ73987.1"/>
    <property type="molecule type" value="Genomic_DNA"/>
</dbReference>
<gene>
    <name evidence="2" type="ORF">SAMN05216402_2095</name>
</gene>
<organism evidence="2 3">
    <name type="scientific">Nitrosospira multiformis</name>
    <dbReference type="NCBI Taxonomy" id="1231"/>
    <lineage>
        <taxon>Bacteria</taxon>
        <taxon>Pseudomonadati</taxon>
        <taxon>Pseudomonadota</taxon>
        <taxon>Betaproteobacteria</taxon>
        <taxon>Nitrosomonadales</taxon>
        <taxon>Nitrosomonadaceae</taxon>
        <taxon>Nitrosospira</taxon>
    </lineage>
</organism>
<keyword evidence="1" id="KW-0812">Transmembrane</keyword>
<evidence type="ECO:0000313" key="3">
    <source>
        <dbReference type="Proteomes" id="UP000183471"/>
    </source>
</evidence>
<proteinExistence type="predicted"/>
<evidence type="ECO:0000313" key="2">
    <source>
        <dbReference type="EMBL" id="SDQ73987.1"/>
    </source>
</evidence>
<accession>A0ABY0TFX5</accession>
<feature type="transmembrane region" description="Helical" evidence="1">
    <location>
        <begin position="36"/>
        <end position="54"/>
    </location>
</feature>
<reference evidence="2 3" key="1">
    <citation type="submission" date="2016-10" db="EMBL/GenBank/DDBJ databases">
        <authorList>
            <person name="Varghese N."/>
            <person name="Submissions S."/>
        </authorList>
    </citation>
    <scope>NUCLEOTIDE SEQUENCE [LARGE SCALE GENOMIC DNA]</scope>
    <source>
        <strain evidence="2 3">Nl1</strain>
    </source>
</reference>
<keyword evidence="1" id="KW-0472">Membrane</keyword>
<name>A0ABY0TFX5_9PROT</name>
<sequence length="57" mass="6458">MTQFQRKRIKEEIEKQNAAVDAGADRFLDKLRASKWTGAILLAVAAVIVIVVLWDLF</sequence>
<dbReference type="Proteomes" id="UP000183471">
    <property type="component" value="Unassembled WGS sequence"/>
</dbReference>
<evidence type="ECO:0000256" key="1">
    <source>
        <dbReference type="SAM" id="Phobius"/>
    </source>
</evidence>
<comment type="caution">
    <text evidence="2">The sequence shown here is derived from an EMBL/GenBank/DDBJ whole genome shotgun (WGS) entry which is preliminary data.</text>
</comment>
<keyword evidence="3" id="KW-1185">Reference proteome</keyword>
<keyword evidence="1" id="KW-1133">Transmembrane helix</keyword>
<protein>
    <submittedName>
        <fullName evidence="2">Uncharacterized protein</fullName>
    </submittedName>
</protein>